<feature type="repeat" description="WD" evidence="3">
    <location>
        <begin position="1517"/>
        <end position="1558"/>
    </location>
</feature>
<dbReference type="SMART" id="SM00320">
    <property type="entry name" value="WD40"/>
    <property type="match status" value="14"/>
</dbReference>
<dbReference type="InterPro" id="IPR001680">
    <property type="entry name" value="WD40_rpt"/>
</dbReference>
<dbReference type="Pfam" id="PF00400">
    <property type="entry name" value="WD40"/>
    <property type="match status" value="14"/>
</dbReference>
<dbReference type="Pfam" id="PF05729">
    <property type="entry name" value="NACHT"/>
    <property type="match status" value="1"/>
</dbReference>
<feature type="repeat" description="WD" evidence="3">
    <location>
        <begin position="1223"/>
        <end position="1264"/>
    </location>
</feature>
<dbReference type="PROSITE" id="PS00675">
    <property type="entry name" value="SIGMA54_INTERACT_1"/>
    <property type="match status" value="1"/>
</dbReference>
<dbReference type="PANTHER" id="PTHR19848:SF8">
    <property type="entry name" value="F-BOX AND WD REPEAT DOMAIN CONTAINING 7"/>
    <property type="match status" value="1"/>
</dbReference>
<feature type="repeat" description="WD" evidence="3">
    <location>
        <begin position="1475"/>
        <end position="1516"/>
    </location>
</feature>
<keyword evidence="2" id="KW-0677">Repeat</keyword>
<feature type="domain" description="Arm-like repeat" evidence="5">
    <location>
        <begin position="231"/>
        <end position="589"/>
    </location>
</feature>
<evidence type="ECO:0000256" key="2">
    <source>
        <dbReference type="ARBA" id="ARBA00022737"/>
    </source>
</evidence>
<comment type="caution">
    <text evidence="6">The sequence shown here is derived from an EMBL/GenBank/DDBJ whole genome shotgun (WGS) entry which is preliminary data.</text>
</comment>
<dbReference type="CDD" id="cd00200">
    <property type="entry name" value="WD40"/>
    <property type="match status" value="2"/>
</dbReference>
<evidence type="ECO:0000256" key="1">
    <source>
        <dbReference type="ARBA" id="ARBA00022574"/>
    </source>
</evidence>
<protein>
    <recommendedName>
        <fullName evidence="8">WD40 repeat-like protein</fullName>
    </recommendedName>
</protein>
<feature type="repeat" description="WD" evidence="3">
    <location>
        <begin position="1349"/>
        <end position="1390"/>
    </location>
</feature>
<organism evidence="6 7">
    <name type="scientific">Entomortierella chlamydospora</name>
    <dbReference type="NCBI Taxonomy" id="101097"/>
    <lineage>
        <taxon>Eukaryota</taxon>
        <taxon>Fungi</taxon>
        <taxon>Fungi incertae sedis</taxon>
        <taxon>Mucoromycota</taxon>
        <taxon>Mortierellomycotina</taxon>
        <taxon>Mortierellomycetes</taxon>
        <taxon>Mortierellales</taxon>
        <taxon>Mortierellaceae</taxon>
        <taxon>Entomortierella</taxon>
    </lineage>
</organism>
<dbReference type="InterPro" id="IPR056251">
    <property type="entry name" value="Arm_rpt_dom"/>
</dbReference>
<feature type="repeat" description="WD" evidence="3">
    <location>
        <begin position="1265"/>
        <end position="1306"/>
    </location>
</feature>
<evidence type="ECO:0008006" key="8">
    <source>
        <dbReference type="Google" id="ProtNLM"/>
    </source>
</evidence>
<feature type="non-terminal residue" evidence="6">
    <location>
        <position position="1"/>
    </location>
</feature>
<proteinExistence type="predicted"/>
<dbReference type="PRINTS" id="PR00320">
    <property type="entry name" value="GPROTEINBRPT"/>
</dbReference>
<dbReference type="InterPro" id="IPR027417">
    <property type="entry name" value="P-loop_NTPase"/>
</dbReference>
<keyword evidence="1 3" id="KW-0853">WD repeat</keyword>
<dbReference type="Gene3D" id="3.40.50.300">
    <property type="entry name" value="P-loop containing nucleotide triphosphate hydrolases"/>
    <property type="match status" value="1"/>
</dbReference>
<name>A0A9P6SWY5_9FUNG</name>
<dbReference type="InterPro" id="IPR007111">
    <property type="entry name" value="NACHT_NTPase"/>
</dbReference>
<evidence type="ECO:0000313" key="7">
    <source>
        <dbReference type="Proteomes" id="UP000703661"/>
    </source>
</evidence>
<evidence type="ECO:0000313" key="6">
    <source>
        <dbReference type="EMBL" id="KAG0009133.1"/>
    </source>
</evidence>
<gene>
    <name evidence="6" type="ORF">BGZ80_002701</name>
</gene>
<evidence type="ECO:0000256" key="3">
    <source>
        <dbReference type="PROSITE-ProRule" id="PRU00221"/>
    </source>
</evidence>
<dbReference type="InterPro" id="IPR019775">
    <property type="entry name" value="WD40_repeat_CS"/>
</dbReference>
<feature type="repeat" description="WD" evidence="3">
    <location>
        <begin position="1643"/>
        <end position="1668"/>
    </location>
</feature>
<feature type="repeat" description="WD" evidence="3">
    <location>
        <begin position="1139"/>
        <end position="1180"/>
    </location>
</feature>
<accession>A0A9P6SWY5</accession>
<dbReference type="PANTHER" id="PTHR19848">
    <property type="entry name" value="WD40 REPEAT PROTEIN"/>
    <property type="match status" value="1"/>
</dbReference>
<dbReference type="EMBL" id="JAAAID010001679">
    <property type="protein sequence ID" value="KAG0009133.1"/>
    <property type="molecule type" value="Genomic_DNA"/>
</dbReference>
<dbReference type="PROSITE" id="PS50082">
    <property type="entry name" value="WD_REPEATS_2"/>
    <property type="match status" value="13"/>
</dbReference>
<dbReference type="SUPFAM" id="SSF50978">
    <property type="entry name" value="WD40 repeat-like"/>
    <property type="match status" value="2"/>
</dbReference>
<dbReference type="Pfam" id="PF00805">
    <property type="entry name" value="Pentapeptide"/>
    <property type="match status" value="1"/>
</dbReference>
<dbReference type="Gene3D" id="2.160.20.80">
    <property type="entry name" value="E3 ubiquitin-protein ligase SopA"/>
    <property type="match status" value="1"/>
</dbReference>
<feature type="repeat" description="WD" evidence="3">
    <location>
        <begin position="1181"/>
        <end position="1222"/>
    </location>
</feature>
<dbReference type="InterPro" id="IPR015943">
    <property type="entry name" value="WD40/YVTN_repeat-like_dom_sf"/>
</dbReference>
<feature type="repeat" description="WD" evidence="3">
    <location>
        <begin position="1307"/>
        <end position="1348"/>
    </location>
</feature>
<dbReference type="Pfam" id="PF23948">
    <property type="entry name" value="ARM_5"/>
    <property type="match status" value="1"/>
</dbReference>
<keyword evidence="7" id="KW-1185">Reference proteome</keyword>
<dbReference type="PROSITE" id="PS50294">
    <property type="entry name" value="WD_REPEATS_REGION"/>
    <property type="match status" value="13"/>
</dbReference>
<feature type="repeat" description="WD" evidence="3">
    <location>
        <begin position="1391"/>
        <end position="1432"/>
    </location>
</feature>
<evidence type="ECO:0000259" key="5">
    <source>
        <dbReference type="Pfam" id="PF23948"/>
    </source>
</evidence>
<dbReference type="Gene3D" id="2.130.10.10">
    <property type="entry name" value="YVTN repeat-like/Quinoprotein amine dehydrogenase"/>
    <property type="match status" value="7"/>
</dbReference>
<dbReference type="InterPro" id="IPR020472">
    <property type="entry name" value="WD40_PAC1"/>
</dbReference>
<dbReference type="PROSITE" id="PS00678">
    <property type="entry name" value="WD_REPEATS_1"/>
    <property type="match status" value="10"/>
</dbReference>
<reference evidence="6" key="1">
    <citation type="journal article" date="2020" name="Fungal Divers.">
        <title>Resolving the Mortierellaceae phylogeny through synthesis of multi-gene phylogenetics and phylogenomics.</title>
        <authorList>
            <person name="Vandepol N."/>
            <person name="Liber J."/>
            <person name="Desiro A."/>
            <person name="Na H."/>
            <person name="Kennedy M."/>
            <person name="Barry K."/>
            <person name="Grigoriev I.V."/>
            <person name="Miller A.N."/>
            <person name="O'Donnell K."/>
            <person name="Stajich J.E."/>
            <person name="Bonito G."/>
        </authorList>
    </citation>
    <scope>NUCLEOTIDE SEQUENCE</scope>
    <source>
        <strain evidence="6">NRRL 2769</strain>
    </source>
</reference>
<feature type="repeat" description="WD" evidence="3">
    <location>
        <begin position="1601"/>
        <end position="1642"/>
    </location>
</feature>
<feature type="domain" description="NACHT" evidence="4">
    <location>
        <begin position="702"/>
        <end position="859"/>
    </location>
</feature>
<sequence length="1668" mass="185224">MVHNLFSPPTSRLPLEDVLELVDKYLDNARKERNPSRALQLCSDAKSQIKVAEKIFSIKRVDDSAQNIGIANAYHEHGKLLDELGNHDKAQKSHNKAEKWGYIRAAGQQTRPGNVNNNIHRSLFPPAALPATPDVVGIIHQGIPQSDGTRPCHPSNNPPELNYRTPTQIEDFSQIPQNIFHHNVAPPITRYTLPEAGERITSTLQLAYCLSLLRPSLVSIERLSESENEWLLSKNNDPDELRRLQSMATDLIKAFIRDELKKPNVVTEVVSLTAVLDQDDFRKLLQAFIDGIDQSFLLEIHLLDGLAELIRNAGQGYLDTNDLVRILELLSTRLKTTHKQSTQHIRRLALTISNVLDSMVDIQVEGLSREDLHEPLSEYLKQLQENSDTYLVYQAAYAYQALQYIPDDETTLQAMLRRTGNVVQGMFGTVSAVKGLDLNGFIEGLQSVQKGLAGASEAVVLVKNTYANAKILAKEDKYGFLESLKEGFSFARKSAWYPALRGLDILIQEGQFVAFEQLIREAPCCQDLAFQWGACQRLGEIAINTVWDDGTRHCAVTFLGELYNNNATCDQQTDVNQWILDILNRLSGSPKGALASHAQTLLRGLGTRGDNEKCSLYQNHESDNPGLYPLMVNLATQEYPLLDRVQNKPDVETPLRQLRRERLKDRGGDVYISPRAKFNPRATEEFDLTSKVQEFLDSDRKVFLLLGDSGAGKSTFNRALEISLWDKYNKTEGRIPLFIHLPAIKEPEQDLVAKQLRKYDFTESQIRELKTHHEFILICDGYDESQQTRNLYMSNQFNQAGGWRARMLISCRTEYNGIEYRDCFQPTERNNGGKSELFQEAIITPFNKDQIQDYVGRYFVTAIYDNQSGNPVVSYLEHRDRKTWKESLFNKEDGRHLLREAIPLTRNGDQYRFIHKSLLEYGLALVVFDPSEYQDETEPTLPTSRRGSASSVLSFETPIPIEKSAIVHERPLLDSPLGRRNLVGEPSVLLFLAERIQQEPMFKDLLRSVIERSKTDKMARIAAANAITILIRAGVQFNGADLRGVQIPGADLSYGAFDSAQLEGADLRKVNFRSAWLRQANLSGSLMTGVQFGELPSQHEDSPVNSCTYSPDGKTCAVGTANGDIIVYRTSSMEKTQTLRGHVKNVREIAFSPTGDLIVSGGRDTTVRLWDVSTGDCINVFQGHGNVVTGVAYSPKGNQIASSSRDLTVRLWDVDTGECVHTLLGHSDKVYSVAYSPKRDHLASGSRDTTVRLWDINTGACVLVLQGHSACINSVVYSPSGDQLASASKDMAIRLWNANTGDCINTLLGHTHHVISVAYSPKGDRIASGSLDKAVRLWDVDTGDCIDTLLGHSNVVISVAYSPKGDQIASGSVDKTMRLWDANTSDSARALQSHGDKIHCIVYSPKRNQIASGCKDMAVRLWDVNTGDCVSTLLGHTHHVISVAYSPKGDLVASGSRDMTVRLWNVDAGECVHTLQGHSDSVSFVVFSPKGDRVASGGHDVIVRLWDVETGDCIHTLQGHVDRVLTAAYSPKGNQIASGSFDNLVRLWSLDTGDCVHTLQGHSKCVKSITYSPNGDRFVSGSDDKTVRVWDADTGNCVHTFLGHTGSITTVVYSPKGDQIASGSWDQTVRLWDVDSGSCIHTLQGHELPIYCVAYSSKGDQIASGSWD</sequence>
<dbReference type="InterPro" id="IPR025662">
    <property type="entry name" value="Sigma_54_int_dom_ATP-bd_1"/>
</dbReference>
<dbReference type="Proteomes" id="UP000703661">
    <property type="component" value="Unassembled WGS sequence"/>
</dbReference>
<evidence type="ECO:0000259" key="4">
    <source>
        <dbReference type="Pfam" id="PF05729"/>
    </source>
</evidence>
<dbReference type="SUPFAM" id="SSF141571">
    <property type="entry name" value="Pentapeptide repeat-like"/>
    <property type="match status" value="1"/>
</dbReference>
<dbReference type="InterPro" id="IPR036322">
    <property type="entry name" value="WD40_repeat_dom_sf"/>
</dbReference>
<feature type="repeat" description="WD" evidence="3">
    <location>
        <begin position="1433"/>
        <end position="1474"/>
    </location>
</feature>
<feature type="repeat" description="WD" evidence="3">
    <location>
        <begin position="1559"/>
        <end position="1600"/>
    </location>
</feature>
<dbReference type="InterPro" id="IPR001646">
    <property type="entry name" value="5peptide_repeat"/>
</dbReference>